<dbReference type="OrthoDB" id="5124912at2"/>
<dbReference type="RefSeq" id="WP_132121036.1">
    <property type="nucleotide sequence ID" value="NZ_SLWS01000006.1"/>
</dbReference>
<reference evidence="1 2" key="1">
    <citation type="submission" date="2019-03" db="EMBL/GenBank/DDBJ databases">
        <title>Genomic Encyclopedia of Type Strains, Phase IV (KMG-IV): sequencing the most valuable type-strain genomes for metagenomic binning, comparative biology and taxonomic classification.</title>
        <authorList>
            <person name="Goeker M."/>
        </authorList>
    </citation>
    <scope>NUCLEOTIDE SEQUENCE [LARGE SCALE GENOMIC DNA]</scope>
    <source>
        <strain evidence="1 2">DSM 45934</strain>
    </source>
</reference>
<proteinExistence type="predicted"/>
<protein>
    <submittedName>
        <fullName evidence="1">Uncharacterized protein</fullName>
    </submittedName>
</protein>
<keyword evidence="2" id="KW-1185">Reference proteome</keyword>
<sequence length="133" mass="14136">MTATFHPTTAQNAHLLGAHALVGQLLATRPQLGVASAVTITTHIGVRVQISSEDTRNPATVLLAWAALLGNPTVTGIRRDPMFTFVHVHGTYADEPFTVTASFGENEAADLVRDACGELTVHDLQRLQAAGVR</sequence>
<organism evidence="1 2">
    <name type="scientific">Actinocrispum wychmicini</name>
    <dbReference type="NCBI Taxonomy" id="1213861"/>
    <lineage>
        <taxon>Bacteria</taxon>
        <taxon>Bacillati</taxon>
        <taxon>Actinomycetota</taxon>
        <taxon>Actinomycetes</taxon>
        <taxon>Pseudonocardiales</taxon>
        <taxon>Pseudonocardiaceae</taxon>
        <taxon>Actinocrispum</taxon>
    </lineage>
</organism>
<accession>A0A4R2JG03</accession>
<dbReference type="AlphaFoldDB" id="A0A4R2JG03"/>
<dbReference type="Proteomes" id="UP000295680">
    <property type="component" value="Unassembled WGS sequence"/>
</dbReference>
<gene>
    <name evidence="1" type="ORF">EV192_106669</name>
</gene>
<evidence type="ECO:0000313" key="1">
    <source>
        <dbReference type="EMBL" id="TCO57192.1"/>
    </source>
</evidence>
<name>A0A4R2JG03_9PSEU</name>
<evidence type="ECO:0000313" key="2">
    <source>
        <dbReference type="Proteomes" id="UP000295680"/>
    </source>
</evidence>
<dbReference type="EMBL" id="SLWS01000006">
    <property type="protein sequence ID" value="TCO57192.1"/>
    <property type="molecule type" value="Genomic_DNA"/>
</dbReference>
<comment type="caution">
    <text evidence="1">The sequence shown here is derived from an EMBL/GenBank/DDBJ whole genome shotgun (WGS) entry which is preliminary data.</text>
</comment>